<sequence>MNLFVPTRDDAMMLLKEYNKSDSLIRHALAVEGVMGYFAEKFGEDKQMWQVVGLVHDLDYERYPDEHCKKSREILEEKGWPEIYIRAVVSHGWGICSDVKPESMLEKTLYAVDELTGLIASTALVRPSRSVMDLKAKSVNKKWKDKSFAAGVDRTIIEKGALMLNMERNELITDTIMGMRSVAEAIGLK</sequence>
<dbReference type="PANTHER" id="PTHR38659">
    <property type="entry name" value="METAL-DEPENDENT PHOSPHOHYDROLASE"/>
    <property type="match status" value="1"/>
</dbReference>
<accession>A0A1W1H790</accession>
<proteinExistence type="predicted"/>
<evidence type="ECO:0000313" key="2">
    <source>
        <dbReference type="EMBL" id="SLM28327.1"/>
    </source>
</evidence>
<dbReference type="Gene3D" id="1.10.3210.10">
    <property type="entry name" value="Hypothetical protein af1432"/>
    <property type="match status" value="1"/>
</dbReference>
<dbReference type="Proteomes" id="UP000191931">
    <property type="component" value="Unassembled WGS sequence"/>
</dbReference>
<keyword evidence="3" id="KW-1185">Reference proteome</keyword>
<dbReference type="InterPro" id="IPR006675">
    <property type="entry name" value="HDIG_dom"/>
</dbReference>
<dbReference type="Pfam" id="PF01966">
    <property type="entry name" value="HD"/>
    <property type="match status" value="1"/>
</dbReference>
<organism evidence="2 3">
    <name type="scientific">Desulfamplus magnetovallimortis</name>
    <dbReference type="NCBI Taxonomy" id="1246637"/>
    <lineage>
        <taxon>Bacteria</taxon>
        <taxon>Pseudomonadati</taxon>
        <taxon>Thermodesulfobacteriota</taxon>
        <taxon>Desulfobacteria</taxon>
        <taxon>Desulfobacterales</taxon>
        <taxon>Desulfobacteraceae</taxon>
        <taxon>Desulfamplus</taxon>
    </lineage>
</organism>
<evidence type="ECO:0000313" key="3">
    <source>
        <dbReference type="Proteomes" id="UP000191931"/>
    </source>
</evidence>
<dbReference type="RefSeq" id="WP_080804663.1">
    <property type="nucleotide sequence ID" value="NZ_LT828548.1"/>
</dbReference>
<evidence type="ECO:0000259" key="1">
    <source>
        <dbReference type="Pfam" id="PF01966"/>
    </source>
</evidence>
<dbReference type="InterPro" id="IPR006674">
    <property type="entry name" value="HD_domain"/>
</dbReference>
<dbReference type="OrthoDB" id="9801160at2"/>
<dbReference type="NCBIfam" id="TIGR00277">
    <property type="entry name" value="HDIG"/>
    <property type="match status" value="1"/>
</dbReference>
<dbReference type="EMBL" id="FWEV01000037">
    <property type="protein sequence ID" value="SLM28327.1"/>
    <property type="molecule type" value="Genomic_DNA"/>
</dbReference>
<name>A0A1W1H790_9BACT</name>
<dbReference type="SUPFAM" id="SSF109604">
    <property type="entry name" value="HD-domain/PDEase-like"/>
    <property type="match status" value="1"/>
</dbReference>
<dbReference type="AlphaFoldDB" id="A0A1W1H790"/>
<gene>
    <name evidence="2" type="ORF">MTBBW1_1310025</name>
</gene>
<dbReference type="STRING" id="1246637.MTBBW1_1310025"/>
<feature type="domain" description="HD" evidence="1">
    <location>
        <begin position="25"/>
        <end position="91"/>
    </location>
</feature>
<protein>
    <recommendedName>
        <fullName evidence="1">HD domain-containing protein</fullName>
    </recommendedName>
</protein>
<dbReference type="PANTHER" id="PTHR38659:SF2">
    <property type="entry name" value="HDIG DOMAIN PROTEIN"/>
    <property type="match status" value="1"/>
</dbReference>
<reference evidence="2 3" key="1">
    <citation type="submission" date="2017-03" db="EMBL/GenBank/DDBJ databases">
        <authorList>
            <person name="Afonso C.L."/>
            <person name="Miller P.J."/>
            <person name="Scott M.A."/>
            <person name="Spackman E."/>
            <person name="Goraichik I."/>
            <person name="Dimitrov K.M."/>
            <person name="Suarez D.L."/>
            <person name="Swayne D.E."/>
        </authorList>
    </citation>
    <scope>NUCLEOTIDE SEQUENCE [LARGE SCALE GENOMIC DNA]</scope>
    <source>
        <strain evidence="2">PRJEB14757</strain>
    </source>
</reference>